<evidence type="ECO:0000313" key="1">
    <source>
        <dbReference type="EMBL" id="GAI18548.1"/>
    </source>
</evidence>
<organism evidence="1">
    <name type="scientific">marine sediment metagenome</name>
    <dbReference type="NCBI Taxonomy" id="412755"/>
    <lineage>
        <taxon>unclassified sequences</taxon>
        <taxon>metagenomes</taxon>
        <taxon>ecological metagenomes</taxon>
    </lineage>
</organism>
<name>X1LHH9_9ZZZZ</name>
<feature type="non-terminal residue" evidence="1">
    <location>
        <position position="1"/>
    </location>
</feature>
<dbReference type="EMBL" id="BARV01022163">
    <property type="protein sequence ID" value="GAI18548.1"/>
    <property type="molecule type" value="Genomic_DNA"/>
</dbReference>
<protein>
    <recommendedName>
        <fullName evidence="2">Transglutaminase-like domain-containing protein</fullName>
    </recommendedName>
</protein>
<proteinExistence type="predicted"/>
<dbReference type="AlphaFoldDB" id="X1LHH9"/>
<gene>
    <name evidence="1" type="ORF">S06H3_36569</name>
</gene>
<sequence>ETPSETLAWGEADCEGTAILLCSLLRNFTNAYVVVGDYQGYGHAWCKINGQVLETTYTRARPVPDPYDYQAYCLFNDKEVIELWPGALGEIFSLLRSVSASAYSHQAPSQAP</sequence>
<dbReference type="Gene3D" id="3.10.620.30">
    <property type="match status" value="1"/>
</dbReference>
<evidence type="ECO:0008006" key="2">
    <source>
        <dbReference type="Google" id="ProtNLM"/>
    </source>
</evidence>
<accession>X1LHH9</accession>
<reference evidence="1" key="1">
    <citation type="journal article" date="2014" name="Front. Microbiol.">
        <title>High frequency of phylogenetically diverse reductive dehalogenase-homologous genes in deep subseafloor sedimentary metagenomes.</title>
        <authorList>
            <person name="Kawai M."/>
            <person name="Futagami T."/>
            <person name="Toyoda A."/>
            <person name="Takaki Y."/>
            <person name="Nishi S."/>
            <person name="Hori S."/>
            <person name="Arai W."/>
            <person name="Tsubouchi T."/>
            <person name="Morono Y."/>
            <person name="Uchiyama I."/>
            <person name="Ito T."/>
            <person name="Fujiyama A."/>
            <person name="Inagaki F."/>
            <person name="Takami H."/>
        </authorList>
    </citation>
    <scope>NUCLEOTIDE SEQUENCE</scope>
    <source>
        <strain evidence="1">Expedition CK06-06</strain>
    </source>
</reference>
<comment type="caution">
    <text evidence="1">The sequence shown here is derived from an EMBL/GenBank/DDBJ whole genome shotgun (WGS) entry which is preliminary data.</text>
</comment>